<name>A0A8S3T6D6_MYTED</name>
<dbReference type="GO" id="GO:0005886">
    <property type="term" value="C:plasma membrane"/>
    <property type="evidence" value="ECO:0007669"/>
    <property type="project" value="TreeGrafter"/>
</dbReference>
<dbReference type="PANTHER" id="PTHR22625:SF44">
    <property type="entry name" value="PLEXIN-B"/>
    <property type="match status" value="1"/>
</dbReference>
<dbReference type="SUPFAM" id="SSF48350">
    <property type="entry name" value="GTPase activation domain, GAP"/>
    <property type="match status" value="1"/>
</dbReference>
<feature type="transmembrane region" description="Helical" evidence="1">
    <location>
        <begin position="440"/>
        <end position="465"/>
    </location>
</feature>
<evidence type="ECO:0000256" key="1">
    <source>
        <dbReference type="SAM" id="Phobius"/>
    </source>
</evidence>
<dbReference type="Pfam" id="PF08337">
    <property type="entry name" value="Plexin_cytopl"/>
    <property type="match status" value="1"/>
</dbReference>
<dbReference type="Gene3D" id="3.10.20.90">
    <property type="entry name" value="Phosphatidylinositol 3-kinase Catalytic Subunit, Chain A, domain 1"/>
    <property type="match status" value="1"/>
</dbReference>
<feature type="domain" description="IPT/TIG" evidence="2">
    <location>
        <begin position="162"/>
        <end position="256"/>
    </location>
</feature>
<dbReference type="InterPro" id="IPR031148">
    <property type="entry name" value="Plexin"/>
</dbReference>
<dbReference type="EMBL" id="CAJPWZ010002016">
    <property type="protein sequence ID" value="CAG2229169.1"/>
    <property type="molecule type" value="Genomic_DNA"/>
</dbReference>
<dbReference type="InterPro" id="IPR013548">
    <property type="entry name" value="Plexin_cytoplasmic_RasGAP_dom"/>
</dbReference>
<reference evidence="3" key="1">
    <citation type="submission" date="2021-03" db="EMBL/GenBank/DDBJ databases">
        <authorList>
            <person name="Bekaert M."/>
        </authorList>
    </citation>
    <scope>NUCLEOTIDE SEQUENCE</scope>
</reference>
<dbReference type="CDD" id="cd00603">
    <property type="entry name" value="IPT_PCSR"/>
    <property type="match status" value="2"/>
</dbReference>
<dbReference type="OrthoDB" id="125363at2759"/>
<dbReference type="InterPro" id="IPR008936">
    <property type="entry name" value="Rho_GTPase_activation_prot"/>
</dbReference>
<dbReference type="GO" id="GO:0002116">
    <property type="term" value="C:semaphorin receptor complex"/>
    <property type="evidence" value="ECO:0007669"/>
    <property type="project" value="TreeGrafter"/>
</dbReference>
<comment type="caution">
    <text evidence="3">The sequence shown here is derived from an EMBL/GenBank/DDBJ whole genome shotgun (WGS) entry which is preliminary data.</text>
</comment>
<dbReference type="Gene3D" id="1.10.506.10">
    <property type="entry name" value="GTPase Activation - p120gap, domain 1"/>
    <property type="match status" value="2"/>
</dbReference>
<feature type="domain" description="IPT/TIG" evidence="2">
    <location>
        <begin position="258"/>
        <end position="341"/>
    </location>
</feature>
<keyword evidence="1" id="KW-0812">Transmembrane</keyword>
<keyword evidence="1" id="KW-0472">Membrane</keyword>
<dbReference type="SUPFAM" id="SSF81296">
    <property type="entry name" value="E set domains"/>
    <property type="match status" value="2"/>
</dbReference>
<dbReference type="Proteomes" id="UP000683360">
    <property type="component" value="Unassembled WGS sequence"/>
</dbReference>
<dbReference type="AlphaFoldDB" id="A0A8S3T6D6"/>
<dbReference type="InterPro" id="IPR046800">
    <property type="entry name" value="Plexin_RBD"/>
</dbReference>
<proteinExistence type="predicted"/>
<keyword evidence="1" id="KW-1133">Transmembrane helix</keyword>
<evidence type="ECO:0000313" key="3">
    <source>
        <dbReference type="EMBL" id="CAG2229169.1"/>
    </source>
</evidence>
<dbReference type="Pfam" id="PF20170">
    <property type="entry name" value="Plexin_RBD"/>
    <property type="match status" value="1"/>
</dbReference>
<gene>
    <name evidence="3" type="ORF">MEDL_41991</name>
</gene>
<dbReference type="SMART" id="SM00429">
    <property type="entry name" value="IPT"/>
    <property type="match status" value="3"/>
</dbReference>
<dbReference type="CDD" id="cd00102">
    <property type="entry name" value="IPT"/>
    <property type="match status" value="1"/>
</dbReference>
<dbReference type="GO" id="GO:0017154">
    <property type="term" value="F:semaphorin receptor activity"/>
    <property type="evidence" value="ECO:0007669"/>
    <property type="project" value="InterPro"/>
</dbReference>
<accession>A0A8S3T6D6</accession>
<dbReference type="GO" id="GO:0030334">
    <property type="term" value="P:regulation of cell migration"/>
    <property type="evidence" value="ECO:0007669"/>
    <property type="project" value="TreeGrafter"/>
</dbReference>
<keyword evidence="4" id="KW-1185">Reference proteome</keyword>
<dbReference type="InterPro" id="IPR014756">
    <property type="entry name" value="Ig_E-set"/>
</dbReference>
<evidence type="ECO:0000259" key="2">
    <source>
        <dbReference type="SMART" id="SM00429"/>
    </source>
</evidence>
<protein>
    <submittedName>
        <fullName evidence="3">PLXNA</fullName>
    </submittedName>
</protein>
<organism evidence="3 4">
    <name type="scientific">Mytilus edulis</name>
    <name type="common">Blue mussel</name>
    <dbReference type="NCBI Taxonomy" id="6550"/>
    <lineage>
        <taxon>Eukaryota</taxon>
        <taxon>Metazoa</taxon>
        <taxon>Spiralia</taxon>
        <taxon>Lophotrochozoa</taxon>
        <taxon>Mollusca</taxon>
        <taxon>Bivalvia</taxon>
        <taxon>Autobranchia</taxon>
        <taxon>Pteriomorphia</taxon>
        <taxon>Mytilida</taxon>
        <taxon>Mytiloidea</taxon>
        <taxon>Mytilidae</taxon>
        <taxon>Mytilinae</taxon>
        <taxon>Mytilus</taxon>
    </lineage>
</organism>
<sequence>MYVSDPTCFYTTSTDNYVSKCPPEIYQVYPSSGPRMGGTLVTITGKYLGNVSDSISVVLKGVECHNVTVQKPFTKLTCVTGKWDASNSNITYVSVNGNKSSSDSIYFSFKQNTFENGNGKIQACQKLTCVTGKWDASNSNITYVSVNENKSSSDSIYFSFKEPKISDFSPKNGIQSGDTTITIKGSDIGFEGQKDIKISFYDETFPIECSTFEDITSENRIKCKTGKSDGDRNMSRLQVVIDDLTVLSLNKTFKYLPDPTFSLSNKSTKAQQSGGATFTIQGEGFNNVGQITVERVDKPCHVPEDTSAVCETPPKLDNQPNNQTVKVHFDGLILTVTIEYVDDPTFERFSSVVEYDKESPIQIKGANILNGAGLNDYSIHIGLDGSCPITDIAMTFIKCLPPKSVPRTDKADVNTVNVLVLVGRIEEYIGDLKYKEDVEILAIVVGVLAAALVTAVVIGVSAVVFKEEKEKKFADAQMNIRDIKSDLVTTKVPFCDYQTYVLHLLFPNQDITSNPLLHYSEITDAKKTKIQNSMEKFETLLSNKLFLKLVHCLLVDLIRTSTKKNHKNLFRRLDSITMRLMVNWLQTGLYKQLKSHSGMQLFMLYKAVQTIIEMAPVDALTANSKNTIAEEKLLKMRIEHQTITLQIDLNGNSDQHYPVKVLDCDTISQVKQKCCAQIYKNKPASEIPHNDELSLEWQEGRSGKLTLNDIDTTSDRNNGLICLNTLKHYMVKDNCRMALMYKHIDEEDVYANSSGGRTESVTSEDIQLLVSGSDEGEDTETQKWHLPNLPDDIKSNKETDFGDIFLNRLFHTKLLLSDYIDSTFEGLIDSQSLSIPIRYFLCMLDKFGNDYKIESDVLQAWKNECYAARVWAPFIAKPDILFDVNVPGHVEPCLDILRQVFVESFTQTAHKVNKESPPQKLLFHKDIPRYRKLIAPFFVRVEQVNEQEFWSELEEISNTQKEELKFSRQSTLHQLYNLFIGKYRSDIIDDFEDMEQSKTLQFAHKLEEVIDLMEEFSSDS</sequence>
<dbReference type="Pfam" id="PF01833">
    <property type="entry name" value="TIG"/>
    <property type="match status" value="3"/>
</dbReference>
<dbReference type="Gene3D" id="2.60.40.10">
    <property type="entry name" value="Immunoglobulins"/>
    <property type="match status" value="3"/>
</dbReference>
<dbReference type="InterPro" id="IPR002909">
    <property type="entry name" value="IPT_dom"/>
</dbReference>
<dbReference type="PANTHER" id="PTHR22625">
    <property type="entry name" value="PLEXIN"/>
    <property type="match status" value="1"/>
</dbReference>
<feature type="domain" description="IPT/TIG" evidence="2">
    <location>
        <begin position="22"/>
        <end position="110"/>
    </location>
</feature>
<dbReference type="InterPro" id="IPR013783">
    <property type="entry name" value="Ig-like_fold"/>
</dbReference>
<evidence type="ECO:0000313" key="4">
    <source>
        <dbReference type="Proteomes" id="UP000683360"/>
    </source>
</evidence>